<accession>A0A069PMG0</accession>
<evidence type="ECO:0000313" key="2">
    <source>
        <dbReference type="EMBL" id="KDR41883.1"/>
    </source>
</evidence>
<dbReference type="AlphaFoldDB" id="A0A069PMG0"/>
<protein>
    <submittedName>
        <fullName evidence="2">Uncharacterized protein</fullName>
    </submittedName>
</protein>
<comment type="caution">
    <text evidence="2">The sequence shown here is derived from an EMBL/GenBank/DDBJ whole genome shotgun (WGS) entry which is preliminary data.</text>
</comment>
<name>A0A069PMG0_9BURK</name>
<feature type="compositionally biased region" description="Low complexity" evidence="1">
    <location>
        <begin position="50"/>
        <end position="64"/>
    </location>
</feature>
<proteinExistence type="predicted"/>
<dbReference type="RefSeq" id="WP_035934437.1">
    <property type="nucleotide sequence ID" value="NZ_CADFFX010000010.1"/>
</dbReference>
<gene>
    <name evidence="2" type="ORF">BG61_14270</name>
</gene>
<feature type="compositionally biased region" description="Low complexity" evidence="1">
    <location>
        <begin position="22"/>
        <end position="32"/>
    </location>
</feature>
<evidence type="ECO:0000256" key="1">
    <source>
        <dbReference type="SAM" id="MobiDB-lite"/>
    </source>
</evidence>
<feature type="region of interest" description="Disordered" evidence="1">
    <location>
        <begin position="1"/>
        <end position="95"/>
    </location>
</feature>
<dbReference type="EMBL" id="JFHC01000022">
    <property type="protein sequence ID" value="KDR41883.1"/>
    <property type="molecule type" value="Genomic_DNA"/>
</dbReference>
<keyword evidence="3" id="KW-1185">Reference proteome</keyword>
<reference evidence="2 3" key="1">
    <citation type="submission" date="2014-03" db="EMBL/GenBank/DDBJ databases">
        <title>Draft Genome Sequences of Four Burkholderia Strains.</title>
        <authorList>
            <person name="Liu X.Y."/>
            <person name="Li C.X."/>
            <person name="Xu J.H."/>
        </authorList>
    </citation>
    <scope>NUCLEOTIDE SEQUENCE [LARGE SCALE GENOMIC DNA]</scope>
    <source>
        <strain evidence="2 3">DSM 50014</strain>
    </source>
</reference>
<sequence length="162" mass="17099">MNTPSTKPPTKKAFHFPKSGEKPLPAADAPAAKARKPAVKTKPAKEIKAAVKTGAASKKTSSAKSEAKEVAVKVPEPATNGSTEKQRRVKKEKVVRDSFTMPKSDYEKIAALKKRCLAAGVTAKKSELLRAALQLLAGASEKQLVAAVSALEQVKTGRPAKS</sequence>
<organism evidence="2 3">
    <name type="scientific">Caballeronia glathei</name>
    <dbReference type="NCBI Taxonomy" id="60547"/>
    <lineage>
        <taxon>Bacteria</taxon>
        <taxon>Pseudomonadati</taxon>
        <taxon>Pseudomonadota</taxon>
        <taxon>Betaproteobacteria</taxon>
        <taxon>Burkholderiales</taxon>
        <taxon>Burkholderiaceae</taxon>
        <taxon>Caballeronia</taxon>
    </lineage>
</organism>
<evidence type="ECO:0000313" key="3">
    <source>
        <dbReference type="Proteomes" id="UP000027466"/>
    </source>
</evidence>
<dbReference type="Proteomes" id="UP000027466">
    <property type="component" value="Unassembled WGS sequence"/>
</dbReference>